<evidence type="ECO:0000256" key="1">
    <source>
        <dbReference type="ARBA" id="ARBA00004141"/>
    </source>
</evidence>
<dbReference type="InterPro" id="IPR020846">
    <property type="entry name" value="MFS_dom"/>
</dbReference>
<feature type="transmembrane region" description="Helical" evidence="5">
    <location>
        <begin position="47"/>
        <end position="71"/>
    </location>
</feature>
<dbReference type="PANTHER" id="PTHR11662">
    <property type="entry name" value="SOLUTE CARRIER FAMILY 17"/>
    <property type="match status" value="1"/>
</dbReference>
<dbReference type="SUPFAM" id="SSF103473">
    <property type="entry name" value="MFS general substrate transporter"/>
    <property type="match status" value="1"/>
</dbReference>
<evidence type="ECO:0000256" key="5">
    <source>
        <dbReference type="SAM" id="Phobius"/>
    </source>
</evidence>
<gene>
    <name evidence="7" type="ORF">LX80_01954</name>
</gene>
<dbReference type="GO" id="GO:0015134">
    <property type="term" value="F:hexuronate transmembrane transporter activity"/>
    <property type="evidence" value="ECO:0007669"/>
    <property type="project" value="TreeGrafter"/>
</dbReference>
<dbReference type="OrthoDB" id="9781156at2"/>
<sequence>MNRNKLGNYRWTIVALLFFSTTINYMDRQVIGYLKPILSDKYGWSNSDFALITSWFTGFYATITIFAGAIIDKIGTKLGLAISLSFWSLMGMVNAFCGGAVYQHVIVRSLFGIGEAGNFPASIKTVAEWFPKKERALATGIFNSGANVGAMVAALLVPWLAVHSWFNQSIEGWQMAFLLTGAIGLIWLIFWFALYHTPAKHKKLSKAEFEYIHSDDVSAVDVKSDKNKIPWIKLLAYRQTWSFFIGKFLTDGVWWFLLFWLPDYMKKQFNMQGEAIMLPLFTVYGIAIVGSVAGGGFPMYFINKGMETYKARMKAMFIIALLPIILVTTQYFGNVSIFGNTAYIYALIVICIAAAAHQAWSANIFTTVSDLFPKKAVGSVTGIGGLAGGIGGVLMQLMAGWLTDAFKNNPQTAYLILFLVCAFAYVVAWLIMKVLVPKFSPIADL</sequence>
<feature type="transmembrane region" description="Helical" evidence="5">
    <location>
        <begin position="315"/>
        <end position="332"/>
    </location>
</feature>
<dbReference type="Proteomes" id="UP000249720">
    <property type="component" value="Unassembled WGS sequence"/>
</dbReference>
<feature type="transmembrane region" description="Helical" evidence="5">
    <location>
        <begin position="413"/>
        <end position="432"/>
    </location>
</feature>
<accession>A0A2W7RLY0</accession>
<dbReference type="CDD" id="cd17319">
    <property type="entry name" value="MFS_ExuT_GudP_like"/>
    <property type="match status" value="1"/>
</dbReference>
<feature type="transmembrane region" description="Helical" evidence="5">
    <location>
        <begin position="141"/>
        <end position="161"/>
    </location>
</feature>
<reference evidence="7 8" key="1">
    <citation type="submission" date="2018-06" db="EMBL/GenBank/DDBJ databases">
        <title>Genomic Encyclopedia of Archaeal and Bacterial Type Strains, Phase II (KMG-II): from individual species to whole genera.</title>
        <authorList>
            <person name="Goeker M."/>
        </authorList>
    </citation>
    <scope>NUCLEOTIDE SEQUENCE [LARGE SCALE GENOMIC DNA]</scope>
    <source>
        <strain evidence="7 8">DSM 23241</strain>
    </source>
</reference>
<feature type="transmembrane region" description="Helical" evidence="5">
    <location>
        <begin position="173"/>
        <end position="195"/>
    </location>
</feature>
<keyword evidence="4 5" id="KW-0472">Membrane</keyword>
<dbReference type="Gene3D" id="1.20.1250.20">
    <property type="entry name" value="MFS general substrate transporter like domains"/>
    <property type="match status" value="2"/>
</dbReference>
<comment type="caution">
    <text evidence="7">The sequence shown here is derived from an EMBL/GenBank/DDBJ whole genome shotgun (WGS) entry which is preliminary data.</text>
</comment>
<dbReference type="EMBL" id="QKZV01000006">
    <property type="protein sequence ID" value="PZX61793.1"/>
    <property type="molecule type" value="Genomic_DNA"/>
</dbReference>
<feature type="transmembrane region" description="Helical" evidence="5">
    <location>
        <begin position="241"/>
        <end position="261"/>
    </location>
</feature>
<keyword evidence="2 5" id="KW-0812">Transmembrane</keyword>
<dbReference type="PROSITE" id="PS50850">
    <property type="entry name" value="MFS"/>
    <property type="match status" value="1"/>
</dbReference>
<organism evidence="7 8">
    <name type="scientific">Hydrotalea sandarakina</name>
    <dbReference type="NCBI Taxonomy" id="1004304"/>
    <lineage>
        <taxon>Bacteria</taxon>
        <taxon>Pseudomonadati</taxon>
        <taxon>Bacteroidota</taxon>
        <taxon>Chitinophagia</taxon>
        <taxon>Chitinophagales</taxon>
        <taxon>Chitinophagaceae</taxon>
        <taxon>Hydrotalea</taxon>
    </lineage>
</organism>
<dbReference type="Pfam" id="PF07690">
    <property type="entry name" value="MFS_1"/>
    <property type="match status" value="1"/>
</dbReference>
<name>A0A2W7RLY0_9BACT</name>
<evidence type="ECO:0000256" key="2">
    <source>
        <dbReference type="ARBA" id="ARBA00022692"/>
    </source>
</evidence>
<feature type="domain" description="Major facilitator superfamily (MFS) profile" evidence="6">
    <location>
        <begin position="13"/>
        <end position="440"/>
    </location>
</feature>
<evidence type="ECO:0000256" key="4">
    <source>
        <dbReference type="ARBA" id="ARBA00023136"/>
    </source>
</evidence>
<dbReference type="RefSeq" id="WP_111295768.1">
    <property type="nucleotide sequence ID" value="NZ_QKZV01000006.1"/>
</dbReference>
<feature type="transmembrane region" description="Helical" evidence="5">
    <location>
        <begin position="77"/>
        <end position="102"/>
    </location>
</feature>
<feature type="transmembrane region" description="Helical" evidence="5">
    <location>
        <begin position="344"/>
        <end position="365"/>
    </location>
</feature>
<dbReference type="InterPro" id="IPR011701">
    <property type="entry name" value="MFS"/>
</dbReference>
<dbReference type="InterPro" id="IPR050382">
    <property type="entry name" value="MFS_Na/Anion_cotransporter"/>
</dbReference>
<evidence type="ECO:0000256" key="3">
    <source>
        <dbReference type="ARBA" id="ARBA00022989"/>
    </source>
</evidence>
<dbReference type="GO" id="GO:0016020">
    <property type="term" value="C:membrane"/>
    <property type="evidence" value="ECO:0007669"/>
    <property type="project" value="UniProtKB-SubCell"/>
</dbReference>
<comment type="subcellular location">
    <subcellularLocation>
        <location evidence="1">Membrane</location>
        <topology evidence="1">Multi-pass membrane protein</topology>
    </subcellularLocation>
</comment>
<keyword evidence="8" id="KW-1185">Reference proteome</keyword>
<dbReference type="PANTHER" id="PTHR11662:SF285">
    <property type="entry name" value="HEXURONATE TRANSPORTER"/>
    <property type="match status" value="1"/>
</dbReference>
<protein>
    <submittedName>
        <fullName evidence="7">ACS family hexuronate transporter-like MFS transporter</fullName>
    </submittedName>
</protein>
<evidence type="ECO:0000313" key="7">
    <source>
        <dbReference type="EMBL" id="PZX61793.1"/>
    </source>
</evidence>
<keyword evidence="3 5" id="KW-1133">Transmembrane helix</keyword>
<feature type="transmembrane region" description="Helical" evidence="5">
    <location>
        <begin position="281"/>
        <end position="303"/>
    </location>
</feature>
<feature type="transmembrane region" description="Helical" evidence="5">
    <location>
        <begin position="6"/>
        <end position="26"/>
    </location>
</feature>
<dbReference type="InterPro" id="IPR036259">
    <property type="entry name" value="MFS_trans_sf"/>
</dbReference>
<feature type="transmembrane region" description="Helical" evidence="5">
    <location>
        <begin position="377"/>
        <end position="401"/>
    </location>
</feature>
<dbReference type="AlphaFoldDB" id="A0A2W7RLY0"/>
<proteinExistence type="predicted"/>
<evidence type="ECO:0000259" key="6">
    <source>
        <dbReference type="PROSITE" id="PS50850"/>
    </source>
</evidence>
<evidence type="ECO:0000313" key="8">
    <source>
        <dbReference type="Proteomes" id="UP000249720"/>
    </source>
</evidence>